<sequence>MNEKASVSKELNAKHKKILEGLLRLPENRECADCKSKGPRWASVNLGIFICMTCSGIHRSLGVHISKVRSATLDTWLPEQVAFIQSMGNEKANSHWEAELPPNYDRVGIENFIRAKYEDKRWVPRNGTLRPSSGVRDDKSQESPASANRSGHHRSSFEQNRASPALPSKVAPVASRIPSQASPQPPKVEPPVPKVVSPPQPQKSPAKVEATPPKVEKPSVAPPPKVDYATDLFNMLSMDGTTEKESESSPNDDNAWDGFQSAQPVPSSEEKDSAKPAESMTQSTPGIEDLFKDSPVVSLSSAPAVSQVNAKNDIMSLFEKLCFAVQYGITIRCPTAAAGVYVSAASSSNGCS</sequence>
<evidence type="ECO:0000256" key="1">
    <source>
        <dbReference type="ARBA" id="ARBA00022468"/>
    </source>
</evidence>
<evidence type="ECO:0000256" key="4">
    <source>
        <dbReference type="ARBA" id="ARBA00022833"/>
    </source>
</evidence>
<dbReference type="FunFam" id="1.10.220.150:FF:000009">
    <property type="entry name" value="stromal membrane-associated protein 1 isoform X1"/>
    <property type="match status" value="1"/>
</dbReference>
<evidence type="ECO:0000256" key="2">
    <source>
        <dbReference type="ARBA" id="ARBA00022723"/>
    </source>
</evidence>
<dbReference type="PROSITE" id="PS50115">
    <property type="entry name" value="ARFGAP"/>
    <property type="match status" value="1"/>
</dbReference>
<feature type="compositionally biased region" description="Pro residues" evidence="5">
    <location>
        <begin position="183"/>
        <end position="202"/>
    </location>
</feature>
<dbReference type="GO" id="GO:0005096">
    <property type="term" value="F:GTPase activator activity"/>
    <property type="evidence" value="ECO:0007669"/>
    <property type="project" value="UniProtKB-KW"/>
</dbReference>
<dbReference type="PANTHER" id="PTHR46419">
    <property type="entry name" value="ADP-RIBOSYLATION FACTOR GTPASE-ACTIVATING PROTEIN AGD5"/>
    <property type="match status" value="1"/>
</dbReference>
<evidence type="ECO:0000313" key="6">
    <source>
        <dbReference type="EMBL" id="ONM24384.1"/>
    </source>
</evidence>
<keyword evidence="3" id="KW-0863">Zinc-finger</keyword>
<dbReference type="Gene3D" id="1.10.220.150">
    <property type="entry name" value="Arf GTPase activating protein"/>
    <property type="match status" value="1"/>
</dbReference>
<dbReference type="CDD" id="cd08204">
    <property type="entry name" value="ArfGap"/>
    <property type="match status" value="1"/>
</dbReference>
<dbReference type="SUPFAM" id="SSF57863">
    <property type="entry name" value="ArfGap/RecO-like zinc finger"/>
    <property type="match status" value="1"/>
</dbReference>
<feature type="region of interest" description="Disordered" evidence="5">
    <location>
        <begin position="240"/>
        <end position="290"/>
    </location>
</feature>
<name>A0A1D6EYB7_MAIZE</name>
<dbReference type="PANTHER" id="PTHR46419:SF2">
    <property type="entry name" value="ADP-RIBOSYLATION FACTOR GTPASE-ACTIVATING PROTEIN AGD5"/>
    <property type="match status" value="1"/>
</dbReference>
<dbReference type="AlphaFoldDB" id="A0A1D6EYB7"/>
<dbReference type="InterPro" id="IPR001164">
    <property type="entry name" value="ArfGAP_dom"/>
</dbReference>
<protein>
    <submittedName>
        <fullName evidence="6">Putative ADP-ribosylation factor GTPase-activating protein AGD5</fullName>
    </submittedName>
</protein>
<evidence type="ECO:0000256" key="3">
    <source>
        <dbReference type="ARBA" id="ARBA00022771"/>
    </source>
</evidence>
<dbReference type="Pfam" id="PF01412">
    <property type="entry name" value="ArfGap"/>
    <property type="match status" value="1"/>
</dbReference>
<proteinExistence type="predicted"/>
<accession>A0A1D6EYB7</accession>
<dbReference type="GO" id="GO:0008270">
    <property type="term" value="F:zinc ion binding"/>
    <property type="evidence" value="ECO:0007669"/>
    <property type="project" value="UniProtKB-KW"/>
</dbReference>
<dbReference type="PRINTS" id="PR00405">
    <property type="entry name" value="REVINTRACTNG"/>
</dbReference>
<dbReference type="ExpressionAtlas" id="A0A1D6EYB7">
    <property type="expression patterns" value="baseline and differential"/>
</dbReference>
<organism evidence="6">
    <name type="scientific">Zea mays</name>
    <name type="common">Maize</name>
    <dbReference type="NCBI Taxonomy" id="4577"/>
    <lineage>
        <taxon>Eukaryota</taxon>
        <taxon>Viridiplantae</taxon>
        <taxon>Streptophyta</taxon>
        <taxon>Embryophyta</taxon>
        <taxon>Tracheophyta</taxon>
        <taxon>Spermatophyta</taxon>
        <taxon>Magnoliopsida</taxon>
        <taxon>Liliopsida</taxon>
        <taxon>Poales</taxon>
        <taxon>Poaceae</taxon>
        <taxon>PACMAD clade</taxon>
        <taxon>Panicoideae</taxon>
        <taxon>Andropogonodae</taxon>
        <taxon>Andropogoneae</taxon>
        <taxon>Tripsacinae</taxon>
        <taxon>Zea</taxon>
    </lineage>
</organism>
<dbReference type="InterPro" id="IPR044520">
    <property type="entry name" value="ARF_GAP_AGD5/15"/>
</dbReference>
<reference evidence="6" key="1">
    <citation type="submission" date="2015-12" db="EMBL/GenBank/DDBJ databases">
        <title>Update maize B73 reference genome by single molecule sequencing technologies.</title>
        <authorList>
            <consortium name="Maize Genome Sequencing Project"/>
            <person name="Ware D."/>
        </authorList>
    </citation>
    <scope>NUCLEOTIDE SEQUENCE [LARGE SCALE GENOMIC DNA]</scope>
    <source>
        <tissue evidence="6">Seedling</tissue>
    </source>
</reference>
<evidence type="ECO:0000256" key="5">
    <source>
        <dbReference type="SAM" id="MobiDB-lite"/>
    </source>
</evidence>
<keyword evidence="4" id="KW-0862">Zinc</keyword>
<dbReference type="InterPro" id="IPR038508">
    <property type="entry name" value="ArfGAP_dom_sf"/>
</dbReference>
<feature type="region of interest" description="Disordered" evidence="5">
    <location>
        <begin position="124"/>
        <end position="227"/>
    </location>
</feature>
<keyword evidence="2" id="KW-0479">Metal-binding</keyword>
<dbReference type="EMBL" id="CM007648">
    <property type="protein sequence ID" value="ONM24384.1"/>
    <property type="molecule type" value="Genomic_DNA"/>
</dbReference>
<dbReference type="InterPro" id="IPR037278">
    <property type="entry name" value="ARFGAP/RecO"/>
</dbReference>
<keyword evidence="1" id="KW-0343">GTPase activation</keyword>
<gene>
    <name evidence="6" type="ORF">ZEAMMB73_Zm00001d006602</name>
</gene>
<dbReference type="SMART" id="SM00105">
    <property type="entry name" value="ArfGap"/>
    <property type="match status" value="1"/>
</dbReference>